<evidence type="ECO:0000313" key="1">
    <source>
        <dbReference type="EMBL" id="GLD47404.1"/>
    </source>
</evidence>
<keyword evidence="1" id="KW-0472">Membrane</keyword>
<gene>
    <name evidence="1" type="ORF">AKAME5_000159100</name>
</gene>
<comment type="caution">
    <text evidence="1">The sequence shown here is derived from an EMBL/GenBank/DDBJ whole genome shotgun (WGS) entry which is preliminary data.</text>
</comment>
<organism evidence="1 2">
    <name type="scientific">Lates japonicus</name>
    <name type="common">Japanese lates</name>
    <dbReference type="NCBI Taxonomy" id="270547"/>
    <lineage>
        <taxon>Eukaryota</taxon>
        <taxon>Metazoa</taxon>
        <taxon>Chordata</taxon>
        <taxon>Craniata</taxon>
        <taxon>Vertebrata</taxon>
        <taxon>Euteleostomi</taxon>
        <taxon>Actinopterygii</taxon>
        <taxon>Neopterygii</taxon>
        <taxon>Teleostei</taxon>
        <taxon>Neoteleostei</taxon>
        <taxon>Acanthomorphata</taxon>
        <taxon>Carangaria</taxon>
        <taxon>Carangaria incertae sedis</taxon>
        <taxon>Centropomidae</taxon>
        <taxon>Lates</taxon>
    </lineage>
</organism>
<reference evidence="1" key="1">
    <citation type="submission" date="2022-08" db="EMBL/GenBank/DDBJ databases">
        <title>Genome sequencing of akame (Lates japonicus).</title>
        <authorList>
            <person name="Hashiguchi Y."/>
            <person name="Takahashi H."/>
        </authorList>
    </citation>
    <scope>NUCLEOTIDE SEQUENCE</scope>
    <source>
        <strain evidence="1">Kochi</strain>
    </source>
</reference>
<keyword evidence="2" id="KW-1185">Reference proteome</keyword>
<sequence length="125" mass="13663">MTTPPLRSTFLCLLPIPQQPGGERAQLHHCPCLLLTALVAIHPLSSCTITDGGNNIASTGHHNNRPQHPVQTTLASHHHAPGAGPREAVSAVVIYFTRYQHHRHGHGGTFLRLFGLSIERGRWPL</sequence>
<dbReference type="Proteomes" id="UP001279410">
    <property type="component" value="Unassembled WGS sequence"/>
</dbReference>
<name>A0AAD3M5M9_LATJO</name>
<evidence type="ECO:0000313" key="2">
    <source>
        <dbReference type="Proteomes" id="UP001279410"/>
    </source>
</evidence>
<keyword evidence="1" id="KW-0812">Transmembrane</keyword>
<accession>A0AAD3M5M9</accession>
<dbReference type="AlphaFoldDB" id="A0AAD3M5M9"/>
<protein>
    <submittedName>
        <fullName evidence="1">Transmembrane protein 178B</fullName>
    </submittedName>
</protein>
<dbReference type="EMBL" id="BRZM01000003">
    <property type="protein sequence ID" value="GLD47404.1"/>
    <property type="molecule type" value="Genomic_DNA"/>
</dbReference>
<proteinExistence type="predicted"/>